<evidence type="ECO:0000256" key="1">
    <source>
        <dbReference type="ARBA" id="ARBA00022490"/>
    </source>
</evidence>
<dbReference type="Pfam" id="PF04376">
    <property type="entry name" value="ATE_N"/>
    <property type="match status" value="1"/>
</dbReference>
<dbReference type="AlphaFoldDB" id="A0AAJ1BHS2"/>
<dbReference type="Pfam" id="PF04377">
    <property type="entry name" value="ATE_C"/>
    <property type="match status" value="1"/>
</dbReference>
<dbReference type="GO" id="GO:0005737">
    <property type="term" value="C:cytoplasm"/>
    <property type="evidence" value="ECO:0007669"/>
    <property type="project" value="UniProtKB-SubCell"/>
</dbReference>
<dbReference type="RefSeq" id="WP_126167210.1">
    <property type="nucleotide sequence ID" value="NZ_JAKUDL010000002.1"/>
</dbReference>
<dbReference type="NCBIfam" id="NF002345">
    <property type="entry name" value="PRK01305.2-2"/>
    <property type="match status" value="1"/>
</dbReference>
<comment type="similarity">
    <text evidence="4">Belongs to the R-transferase family. Bpt subfamily.</text>
</comment>
<proteinExistence type="inferred from homology"/>
<evidence type="ECO:0000259" key="5">
    <source>
        <dbReference type="Pfam" id="PF04376"/>
    </source>
</evidence>
<dbReference type="EMBL" id="JAKUDL010000002">
    <property type="protein sequence ID" value="MCH4294104.1"/>
    <property type="molecule type" value="Genomic_DNA"/>
</dbReference>
<keyword evidence="1 4" id="KW-0963">Cytoplasm</keyword>
<keyword evidence="8" id="KW-1185">Reference proteome</keyword>
<comment type="catalytic activity">
    <reaction evidence="4">
        <text>N-terminal L-glutamyl-[protein] + L-leucyl-tRNA(Leu) = N-terminal L-leucyl-L-glutamyl-[protein] + tRNA(Leu) + H(+)</text>
        <dbReference type="Rhea" id="RHEA:50412"/>
        <dbReference type="Rhea" id="RHEA-COMP:9613"/>
        <dbReference type="Rhea" id="RHEA-COMP:9622"/>
        <dbReference type="Rhea" id="RHEA-COMP:12664"/>
        <dbReference type="Rhea" id="RHEA-COMP:12668"/>
        <dbReference type="ChEBI" id="CHEBI:15378"/>
        <dbReference type="ChEBI" id="CHEBI:64721"/>
        <dbReference type="ChEBI" id="CHEBI:78442"/>
        <dbReference type="ChEBI" id="CHEBI:78494"/>
        <dbReference type="ChEBI" id="CHEBI:133041"/>
        <dbReference type="EC" id="2.3.2.29"/>
    </reaction>
</comment>
<dbReference type="EC" id="2.3.2.29" evidence="4"/>
<dbReference type="GO" id="GO:0008914">
    <property type="term" value="F:leucyl-tRNA--protein transferase activity"/>
    <property type="evidence" value="ECO:0007669"/>
    <property type="project" value="UniProtKB-UniRule"/>
</dbReference>
<reference evidence="7 8" key="1">
    <citation type="submission" date="2022-02" db="EMBL/GenBank/DDBJ databases">
        <title>The genome sequence of Shewanella sp. 3B26.</title>
        <authorList>
            <person name="Du J."/>
        </authorList>
    </citation>
    <scope>NUCLEOTIDE SEQUENCE [LARGE SCALE GENOMIC DNA]</scope>
    <source>
        <strain evidence="7 8">3B26</strain>
    </source>
</reference>
<comment type="function">
    <text evidence="4">Functions in the N-end rule pathway of protein degradation where it conjugates Leu from its aminoacyl-tRNA to the N-termini of proteins containing an N-terminal aspartate or glutamate.</text>
</comment>
<comment type="caution">
    <text evidence="7">The sequence shown here is derived from an EMBL/GenBank/DDBJ whole genome shotgun (WGS) entry which is preliminary data.</text>
</comment>
<gene>
    <name evidence="4" type="primary">bpt</name>
    <name evidence="7" type="ORF">MJ923_07285</name>
</gene>
<dbReference type="InterPro" id="IPR016181">
    <property type="entry name" value="Acyl_CoA_acyltransferase"/>
</dbReference>
<keyword evidence="3 4" id="KW-0012">Acyltransferase</keyword>
<dbReference type="PIRSF" id="PIRSF037208">
    <property type="entry name" value="ATE_pro_prd"/>
    <property type="match status" value="1"/>
</dbReference>
<dbReference type="SUPFAM" id="SSF55729">
    <property type="entry name" value="Acyl-CoA N-acyltransferases (Nat)"/>
    <property type="match status" value="1"/>
</dbReference>
<organism evidence="7 8">
    <name type="scientific">Shewanella zhuhaiensis</name>
    <dbReference type="NCBI Taxonomy" id="2919576"/>
    <lineage>
        <taxon>Bacteria</taxon>
        <taxon>Pseudomonadati</taxon>
        <taxon>Pseudomonadota</taxon>
        <taxon>Gammaproteobacteria</taxon>
        <taxon>Alteromonadales</taxon>
        <taxon>Shewanellaceae</taxon>
        <taxon>Shewanella</taxon>
    </lineage>
</organism>
<dbReference type="HAMAP" id="MF_00689">
    <property type="entry name" value="Bpt"/>
    <property type="match status" value="1"/>
</dbReference>
<sequence length="237" mass="27530">MESSTHVSVGISQLFPCSYLDDQQEQLLIIQEHFLDSLLFERLLQLGFRRSGDAIYKPRCPSCNACMALRVPVNTFVPSKRQKRTLAKNRDLTVHWAEQSSQEHYQLYEKYINLRHFDGPMYPPSRGQYDHFVLCDWAPPAFLELRLDGRLIAVAVTDVLPTSLSAIYSFFDPDFDDRSLGSQLILTQLTQAKSLGKSFVYLGYQIDENRKMRYKRLYRPYQILTADGWEFDDEVPA</sequence>
<dbReference type="InterPro" id="IPR007472">
    <property type="entry name" value="N-end_Aminoacyl_Trfase_C"/>
</dbReference>
<evidence type="ECO:0000256" key="2">
    <source>
        <dbReference type="ARBA" id="ARBA00022679"/>
    </source>
</evidence>
<dbReference type="InterPro" id="IPR017138">
    <property type="entry name" value="Asp_Glu_LeuTrfase"/>
</dbReference>
<dbReference type="GO" id="GO:0071596">
    <property type="term" value="P:ubiquitin-dependent protein catabolic process via the N-end rule pathway"/>
    <property type="evidence" value="ECO:0007669"/>
    <property type="project" value="InterPro"/>
</dbReference>
<comment type="catalytic activity">
    <reaction evidence="4">
        <text>N-terminal L-aspartyl-[protein] + L-leucyl-tRNA(Leu) = N-terminal L-leucyl-L-aspartyl-[protein] + tRNA(Leu) + H(+)</text>
        <dbReference type="Rhea" id="RHEA:50420"/>
        <dbReference type="Rhea" id="RHEA-COMP:9613"/>
        <dbReference type="Rhea" id="RHEA-COMP:9622"/>
        <dbReference type="Rhea" id="RHEA-COMP:12669"/>
        <dbReference type="Rhea" id="RHEA-COMP:12674"/>
        <dbReference type="ChEBI" id="CHEBI:15378"/>
        <dbReference type="ChEBI" id="CHEBI:64720"/>
        <dbReference type="ChEBI" id="CHEBI:78442"/>
        <dbReference type="ChEBI" id="CHEBI:78494"/>
        <dbReference type="ChEBI" id="CHEBI:133042"/>
        <dbReference type="EC" id="2.3.2.29"/>
    </reaction>
</comment>
<keyword evidence="2 4" id="KW-0808">Transferase</keyword>
<dbReference type="NCBIfam" id="NF002347">
    <property type="entry name" value="PRK01305.2-4"/>
    <property type="match status" value="1"/>
</dbReference>
<feature type="domain" description="N-end rule aminoacyl transferase C-terminal" evidence="6">
    <location>
        <begin position="103"/>
        <end position="224"/>
    </location>
</feature>
<dbReference type="InterPro" id="IPR007471">
    <property type="entry name" value="N-end_Aminoacyl_Trfase_N"/>
</dbReference>
<dbReference type="PANTHER" id="PTHR21367">
    <property type="entry name" value="ARGININE-TRNA-PROTEIN TRANSFERASE 1"/>
    <property type="match status" value="1"/>
</dbReference>
<dbReference type="NCBIfam" id="NF002342">
    <property type="entry name" value="PRK01305.1-3"/>
    <property type="match status" value="1"/>
</dbReference>
<evidence type="ECO:0000313" key="7">
    <source>
        <dbReference type="EMBL" id="MCH4294104.1"/>
    </source>
</evidence>
<dbReference type="NCBIfam" id="NF002341">
    <property type="entry name" value="PRK01305.1-1"/>
    <property type="match status" value="1"/>
</dbReference>
<evidence type="ECO:0000256" key="4">
    <source>
        <dbReference type="HAMAP-Rule" id="MF_00689"/>
    </source>
</evidence>
<protein>
    <recommendedName>
        <fullName evidence="4">Aspartate/glutamate leucyltransferase</fullName>
        <ecNumber evidence="4">2.3.2.29</ecNumber>
    </recommendedName>
</protein>
<evidence type="ECO:0000259" key="6">
    <source>
        <dbReference type="Pfam" id="PF04377"/>
    </source>
</evidence>
<comment type="subcellular location">
    <subcellularLocation>
        <location evidence="4">Cytoplasm</location>
    </subcellularLocation>
</comment>
<name>A0AAJ1BHS2_9GAMM</name>
<feature type="domain" description="N-end aminoacyl transferase N-terminal" evidence="5">
    <location>
        <begin position="16"/>
        <end position="84"/>
    </location>
</feature>
<evidence type="ECO:0000313" key="8">
    <source>
        <dbReference type="Proteomes" id="UP001297581"/>
    </source>
</evidence>
<dbReference type="PANTHER" id="PTHR21367:SF1">
    <property type="entry name" value="ARGINYL-TRNA--PROTEIN TRANSFERASE 1"/>
    <property type="match status" value="1"/>
</dbReference>
<dbReference type="GO" id="GO:0004057">
    <property type="term" value="F:arginyl-tRNA--protein transferase activity"/>
    <property type="evidence" value="ECO:0007669"/>
    <property type="project" value="InterPro"/>
</dbReference>
<evidence type="ECO:0000256" key="3">
    <source>
        <dbReference type="ARBA" id="ARBA00023315"/>
    </source>
</evidence>
<dbReference type="InterPro" id="IPR030700">
    <property type="entry name" value="N-end_Aminoacyl_Trfase"/>
</dbReference>
<dbReference type="NCBIfam" id="NF002346">
    <property type="entry name" value="PRK01305.2-3"/>
    <property type="match status" value="1"/>
</dbReference>
<dbReference type="Proteomes" id="UP001297581">
    <property type="component" value="Unassembled WGS sequence"/>
</dbReference>
<accession>A0AAJ1BHS2</accession>